<dbReference type="RefSeq" id="XP_008818739.1">
    <property type="nucleotide sequence ID" value="XM_008820517.1"/>
</dbReference>
<dbReference type="VEuPathDB" id="PlasmoDB:C922_04943"/>
<dbReference type="OrthoDB" id="384245at2759"/>
<dbReference type="GeneID" id="20040217"/>
<evidence type="ECO:0000259" key="2">
    <source>
        <dbReference type="Pfam" id="PF23533"/>
    </source>
</evidence>
<keyword evidence="1" id="KW-0472">Membrane</keyword>
<dbReference type="EMBL" id="KI965491">
    <property type="protein sequence ID" value="EUD64687.1"/>
    <property type="molecule type" value="Genomic_DNA"/>
</dbReference>
<gene>
    <name evidence="3" type="ORF">C922_04943</name>
</gene>
<keyword evidence="1" id="KW-1133">Transmembrane helix</keyword>
<sequence>MPNGLSRMRALFTNWVRNSATSMRGQPVQVSKSMLEGKSIQANKSMQTRQMTQSARSNGKAKAAATAGGTMLLLSPIMFEAKHKEEENNPKTEYIFMAGKTIDFLTQKIFENEFGTSILYLTFFVAYLALLAHDNKVNLLVQKLKFKYANNMFSIGHPNYSEYLNKLRTPRKGI</sequence>
<evidence type="ECO:0000313" key="3">
    <source>
        <dbReference type="EMBL" id="EUD64687.1"/>
    </source>
</evidence>
<feature type="transmembrane region" description="Helical" evidence="1">
    <location>
        <begin position="114"/>
        <end position="133"/>
    </location>
</feature>
<proteinExistence type="predicted"/>
<keyword evidence="4" id="KW-1185">Reference proteome</keyword>
<dbReference type="InterPro" id="IPR056324">
    <property type="entry name" value="Microp_apicomplexa_19"/>
</dbReference>
<evidence type="ECO:0000256" key="1">
    <source>
        <dbReference type="SAM" id="Phobius"/>
    </source>
</evidence>
<reference evidence="3 4" key="1">
    <citation type="submission" date="2013-02" db="EMBL/GenBank/DDBJ databases">
        <title>The Genome Sequence of Plasmodium inui San Antonio 1.</title>
        <authorList>
            <consortium name="The Broad Institute Genome Sequencing Platform"/>
            <consortium name="The Broad Institute Genome Sequencing Center for Infectious Disease"/>
            <person name="Neafsey D."/>
            <person name="Cheeseman I."/>
            <person name="Volkman S."/>
            <person name="Adams J."/>
            <person name="Walker B."/>
            <person name="Young S.K."/>
            <person name="Zeng Q."/>
            <person name="Gargeya S."/>
            <person name="Fitzgerald M."/>
            <person name="Haas B."/>
            <person name="Abouelleil A."/>
            <person name="Alvarado L."/>
            <person name="Arachchi H.M."/>
            <person name="Berlin A.M."/>
            <person name="Chapman S.B."/>
            <person name="Dewar J."/>
            <person name="Goldberg J."/>
            <person name="Griggs A."/>
            <person name="Gujja S."/>
            <person name="Hansen M."/>
            <person name="Howarth C."/>
            <person name="Imamovic A."/>
            <person name="Larimer J."/>
            <person name="McCowan C."/>
            <person name="Murphy C."/>
            <person name="Neiman D."/>
            <person name="Pearson M."/>
            <person name="Priest M."/>
            <person name="Roberts A."/>
            <person name="Saif S."/>
            <person name="Shea T."/>
            <person name="Sisk P."/>
            <person name="Sykes S."/>
            <person name="Wortman J."/>
            <person name="Nusbaum C."/>
            <person name="Birren B."/>
        </authorList>
    </citation>
    <scope>NUCLEOTIDE SEQUENCE [LARGE SCALE GENOMIC DNA]</scope>
    <source>
        <strain evidence="3 4">San Antonio 1</strain>
    </source>
</reference>
<accession>W6ZV69</accession>
<name>W6ZV69_9APIC</name>
<organism evidence="3 4">
    <name type="scientific">Plasmodium inui San Antonio 1</name>
    <dbReference type="NCBI Taxonomy" id="1237626"/>
    <lineage>
        <taxon>Eukaryota</taxon>
        <taxon>Sar</taxon>
        <taxon>Alveolata</taxon>
        <taxon>Apicomplexa</taxon>
        <taxon>Aconoidasida</taxon>
        <taxon>Haemosporida</taxon>
        <taxon>Plasmodiidae</taxon>
        <taxon>Plasmodium</taxon>
        <taxon>Plasmodium (Plasmodium)</taxon>
    </lineage>
</organism>
<dbReference type="AlphaFoldDB" id="W6ZV69"/>
<dbReference type="Proteomes" id="UP000030640">
    <property type="component" value="Unassembled WGS sequence"/>
</dbReference>
<dbReference type="Pfam" id="PF23533">
    <property type="entry name" value="Microp_apicomplexa_19"/>
    <property type="match status" value="1"/>
</dbReference>
<protein>
    <recommendedName>
        <fullName evidence="2">Microprotein domain-containing protein</fullName>
    </recommendedName>
</protein>
<keyword evidence="1" id="KW-0812">Transmembrane</keyword>
<feature type="domain" description="Microprotein" evidence="2">
    <location>
        <begin position="77"/>
        <end position="166"/>
    </location>
</feature>
<evidence type="ECO:0000313" key="4">
    <source>
        <dbReference type="Proteomes" id="UP000030640"/>
    </source>
</evidence>